<dbReference type="Proteomes" id="UP000316217">
    <property type="component" value="Unassembled WGS sequence"/>
</dbReference>
<organism evidence="1 3">
    <name type="scientific">Candidatus Methanodesulfokora washburnensis</name>
    <dbReference type="NCBI Taxonomy" id="2478471"/>
    <lineage>
        <taxon>Archaea</taxon>
        <taxon>Thermoproteota</taxon>
        <taxon>Candidatus Korarchaeia</taxon>
        <taxon>Candidatus Korarchaeia incertae sedis</taxon>
        <taxon>Candidatus Methanodesulfokora</taxon>
    </lineage>
</organism>
<proteinExistence type="predicted"/>
<gene>
    <name evidence="1" type="ORF">D6D85_08400</name>
    <name evidence="2" type="ORF">EF810_07225</name>
</gene>
<dbReference type="AlphaFoldDB" id="A0A3R9X385"/>
<evidence type="ECO:0000313" key="1">
    <source>
        <dbReference type="EMBL" id="RSN74276.1"/>
    </source>
</evidence>
<protein>
    <recommendedName>
        <fullName evidence="5">Clan AA aspartic protease</fullName>
    </recommendedName>
</protein>
<comment type="caution">
    <text evidence="1">The sequence shown here is derived from an EMBL/GenBank/DDBJ whole genome shotgun (WGS) entry which is preliminary data.</text>
</comment>
<dbReference type="EMBL" id="RCOS01000097">
    <property type="protein sequence ID" value="RSN74276.1"/>
    <property type="molecule type" value="Genomic_DNA"/>
</dbReference>
<dbReference type="RefSeq" id="WP_125671551.1">
    <property type="nucleotide sequence ID" value="NZ_RCOS01000097.1"/>
</dbReference>
<evidence type="ECO:0000313" key="2">
    <source>
        <dbReference type="EMBL" id="RZN58814.1"/>
    </source>
</evidence>
<reference evidence="2 4" key="2">
    <citation type="journal article" date="2019" name="Nat. Microbiol.">
        <title>Wide diversity of methane and short-chain alkane metabolisms in uncultured archaea.</title>
        <authorList>
            <person name="Borrel G."/>
            <person name="Adam P.S."/>
            <person name="McKay L.J."/>
            <person name="Chen L.X."/>
            <person name="Sierra-Garcia I.N."/>
            <person name="Sieber C.M."/>
            <person name="Letourneur Q."/>
            <person name="Ghozlane A."/>
            <person name="Andersen G.L."/>
            <person name="Li W.J."/>
            <person name="Hallam S.J."/>
            <person name="Muyzer G."/>
            <person name="de Oliveira V.M."/>
            <person name="Inskeep W.P."/>
            <person name="Banfield J.F."/>
            <person name="Gribaldo S."/>
        </authorList>
    </citation>
    <scope>NUCLEOTIDE SEQUENCE [LARGE SCALE GENOMIC DNA]</scope>
    <source>
        <strain evidence="2">NM4</strain>
    </source>
</reference>
<evidence type="ECO:0000313" key="4">
    <source>
        <dbReference type="Proteomes" id="UP000316217"/>
    </source>
</evidence>
<accession>A0A3R9X385</accession>
<dbReference type="OrthoDB" id="26444at2157"/>
<keyword evidence="3" id="KW-1185">Reference proteome</keyword>
<sequence length="141" mass="15935">MGIRVRIRLLMEEKGMETAALVNSGFESSEPDICIPIGLAKRMGLWPSLKFESEEASTAGGEVSIFRLPVKAEVQLILNGEVRASFPCNIIVNPYVEEVLLSDYLIDELGIIPISFRKGLWRHRTDNEDVVRESEGPQYWR</sequence>
<evidence type="ECO:0008006" key="5">
    <source>
        <dbReference type="Google" id="ProtNLM"/>
    </source>
</evidence>
<dbReference type="Proteomes" id="UP000277582">
    <property type="component" value="Unassembled WGS sequence"/>
</dbReference>
<name>A0A3R9X385_9CREN</name>
<dbReference type="EMBL" id="RXII01000113">
    <property type="protein sequence ID" value="RZN58814.1"/>
    <property type="molecule type" value="Genomic_DNA"/>
</dbReference>
<reference evidence="1 3" key="1">
    <citation type="submission" date="2018-10" db="EMBL/GenBank/DDBJ databases">
        <title>Co-occurring genomic capacity for anaerobic methane metabolism and dissimilatory sulfite reduction discovered in the Korarchaeota.</title>
        <authorList>
            <person name="Mckay L.J."/>
            <person name="Dlakic M."/>
            <person name="Fields M.W."/>
            <person name="Delmont T.O."/>
            <person name="Eren A.M."/>
            <person name="Jay Z.J."/>
            <person name="Klingelsmith K.B."/>
            <person name="Rusch D.B."/>
            <person name="Inskeep W.P."/>
        </authorList>
    </citation>
    <scope>NUCLEOTIDE SEQUENCE [LARGE SCALE GENOMIC DNA]</scope>
    <source>
        <strain evidence="1 3">MDKW</strain>
    </source>
</reference>
<evidence type="ECO:0000313" key="3">
    <source>
        <dbReference type="Proteomes" id="UP000277582"/>
    </source>
</evidence>